<feature type="compositionally biased region" description="Basic and acidic residues" evidence="1">
    <location>
        <begin position="463"/>
        <end position="478"/>
    </location>
</feature>
<evidence type="ECO:0000313" key="3">
    <source>
        <dbReference type="EMBL" id="GEU68187.1"/>
    </source>
</evidence>
<comment type="caution">
    <text evidence="3">The sequence shown here is derived from an EMBL/GenBank/DDBJ whole genome shotgun (WGS) entry which is preliminary data.</text>
</comment>
<reference evidence="3" key="1">
    <citation type="journal article" date="2019" name="Sci. Rep.">
        <title>Draft genome of Tanacetum cinerariifolium, the natural source of mosquito coil.</title>
        <authorList>
            <person name="Yamashiro T."/>
            <person name="Shiraishi A."/>
            <person name="Satake H."/>
            <person name="Nakayama K."/>
        </authorList>
    </citation>
    <scope>NUCLEOTIDE SEQUENCE</scope>
</reference>
<feature type="region of interest" description="Disordered" evidence="1">
    <location>
        <begin position="443"/>
        <end position="483"/>
    </location>
</feature>
<protein>
    <recommendedName>
        <fullName evidence="2">Reverse transcriptase Ty1/copia-type domain-containing protein</fullName>
    </recommendedName>
</protein>
<sequence length="988" mass="112142">MDKCKTELGYNPVPPPYTGNFMPPKPDLVYTSLDDFVDVNEFVSEFVVEKPTVESNKPKTASKKIETQLLRIGCLKVRKKMSLSFKQLSLILLKLSLLNLKPIGKLVEKIRKDTYRSPRRNKRNWNQHMSQKLGSDFEMFSKACHVYGSFDHWKNDCINWPIHKRTTSKYSNFNQGVNTVRAKHIITARPKVNSARPKAVLNAVQRNCVNAVKASVYWVWRPKHKALDHVSRNNSASITLKKFYYGNPQQDLKNKKVIDSECSRHMTGNISYLTNYEEINRGFVAFGDFKLTDKNHVLLKVPRKDNMYSVDLKNVVPQGGLTCLYAKATSDESNLWHKRLGHKEKQHRASCKTKTVSSISQPLQMLHMDLFGRKPTLSFMRPFGCPVTILNTIDHLGKFDGKAEEGFFVGYSTSRSGPNWLFDINALTKSMNYKPVVVGNQSNGSAGTKACDNDSLGAGLKPSRGEEKKDAEDLRNEDSEVLSTEEPIVNQEKDATINNNNDINTVSSADNAVDIEDNVVDENIVYGCADDPNIHDLEEIGIFGNAKDDDSGADMNNLDTYFQVSLVPTTRIHKDRHLNQVIGDLQSTTQTRQMTKNLEEYGFVSTTLNKEQAIKTSKIACLLASYHKKNLKRGIVIKNKARLVAQGYTQEEGIDYDEVFAPVARIEAIRLFLAYALFKDFVVYQMDVKSAFLYGKIKEEVYVCQPSGFEDPDFPDRVYKVEKALYGLHQAPRAWNETLSTYLFNNGFQRGMIDKTLFIKRNKSDILLVQTTKTSQAQEITSLKKGVKILEKKWSRTHGLKRLYKVRLSARVESSADEAYLDEEDAFKQERIFDIDANQDIYLVNVHRDEDIFGVNDQDDTSMFDVDKDLQREVVVEEVDDASIATSVTVAATTTLSFDDLTLAQALVKINTSKPKAKGIIMQELSEAPTTTTIPTPLKVQDKGKVTMVEEPLKMKKKDQISFVEEVARKLQEEIYEQERLVGERARQ</sequence>
<evidence type="ECO:0000259" key="2">
    <source>
        <dbReference type="Pfam" id="PF07727"/>
    </source>
</evidence>
<accession>A0A6L2M4R5</accession>
<dbReference type="AlphaFoldDB" id="A0A6L2M4R5"/>
<feature type="domain" description="Reverse transcriptase Ty1/copia-type" evidence="2">
    <location>
        <begin position="626"/>
        <end position="769"/>
    </location>
</feature>
<dbReference type="Pfam" id="PF07727">
    <property type="entry name" value="RVT_2"/>
    <property type="match status" value="1"/>
</dbReference>
<gene>
    <name evidence="3" type="ORF">Tci_040165</name>
</gene>
<name>A0A6L2M4R5_TANCI</name>
<evidence type="ECO:0000256" key="1">
    <source>
        <dbReference type="SAM" id="MobiDB-lite"/>
    </source>
</evidence>
<proteinExistence type="predicted"/>
<organism evidence="3">
    <name type="scientific">Tanacetum cinerariifolium</name>
    <name type="common">Dalmatian daisy</name>
    <name type="synonym">Chrysanthemum cinerariifolium</name>
    <dbReference type="NCBI Taxonomy" id="118510"/>
    <lineage>
        <taxon>Eukaryota</taxon>
        <taxon>Viridiplantae</taxon>
        <taxon>Streptophyta</taxon>
        <taxon>Embryophyta</taxon>
        <taxon>Tracheophyta</taxon>
        <taxon>Spermatophyta</taxon>
        <taxon>Magnoliopsida</taxon>
        <taxon>eudicotyledons</taxon>
        <taxon>Gunneridae</taxon>
        <taxon>Pentapetalae</taxon>
        <taxon>asterids</taxon>
        <taxon>campanulids</taxon>
        <taxon>Asterales</taxon>
        <taxon>Asteraceae</taxon>
        <taxon>Asteroideae</taxon>
        <taxon>Anthemideae</taxon>
        <taxon>Anthemidinae</taxon>
        <taxon>Tanacetum</taxon>
    </lineage>
</organism>
<dbReference type="InterPro" id="IPR013103">
    <property type="entry name" value="RVT_2"/>
</dbReference>
<dbReference type="EMBL" id="BKCJ010005701">
    <property type="protein sequence ID" value="GEU68187.1"/>
    <property type="molecule type" value="Genomic_DNA"/>
</dbReference>